<dbReference type="SUPFAM" id="SSF90250">
    <property type="entry name" value="Troponin coil-coiled subunits"/>
    <property type="match status" value="1"/>
</dbReference>
<feature type="region of interest" description="Disordered" evidence="2">
    <location>
        <begin position="1"/>
        <end position="41"/>
    </location>
</feature>
<dbReference type="Gene3D" id="1.20.5.350">
    <property type="match status" value="1"/>
</dbReference>
<dbReference type="Pfam" id="PF00992">
    <property type="entry name" value="Troponin"/>
    <property type="match status" value="1"/>
</dbReference>
<dbReference type="PANTHER" id="PTHR13738:SF1">
    <property type="entry name" value="TROPONIN I"/>
    <property type="match status" value="1"/>
</dbReference>
<sequence length="177" mass="20221">MGDEEKKAEGGADDAEARKAAVKARMAKEAEEAAAKKKKGFMTPARKSKLRMLLRKKAAEELKKEEERKKQERTRIVGERCGDEKDIGDQVPIDALRNICQEYHDHCVATESSKYDLEMKLIYNDFVINDLTQQVTDLRGKFVKPPLKKVSKFEDKFAQLNKKASEFKLKAELSKND</sequence>
<evidence type="ECO:0000256" key="1">
    <source>
        <dbReference type="ARBA" id="ARBA00009930"/>
    </source>
</evidence>
<dbReference type="PANTHER" id="PTHR13738">
    <property type="entry name" value="TROPONIN I"/>
    <property type="match status" value="1"/>
</dbReference>
<evidence type="ECO:0000313" key="3">
    <source>
        <dbReference type="EMBL" id="CAL4070581.1"/>
    </source>
</evidence>
<dbReference type="GO" id="GO:0005861">
    <property type="term" value="C:troponin complex"/>
    <property type="evidence" value="ECO:0007669"/>
    <property type="project" value="InterPro"/>
</dbReference>
<feature type="compositionally biased region" description="Basic and acidic residues" evidence="2">
    <location>
        <begin position="26"/>
        <end position="35"/>
    </location>
</feature>
<accession>A0AAV2Q462</accession>
<comment type="caution">
    <text evidence="3">The sequence shown here is derived from an EMBL/GenBank/DDBJ whole genome shotgun (WGS) entry which is preliminary data.</text>
</comment>
<proteinExistence type="inferred from homology"/>
<dbReference type="InterPro" id="IPR050875">
    <property type="entry name" value="Troponin_I"/>
</dbReference>
<gene>
    <name evidence="3" type="ORF">MNOR_LOCUS8304</name>
</gene>
<comment type="similarity">
    <text evidence="1">Belongs to the troponin I family.</text>
</comment>
<protein>
    <recommendedName>
        <fullName evidence="5">Troponin I</fullName>
    </recommendedName>
</protein>
<evidence type="ECO:0000313" key="4">
    <source>
        <dbReference type="Proteomes" id="UP001497623"/>
    </source>
</evidence>
<reference evidence="3 4" key="1">
    <citation type="submission" date="2024-05" db="EMBL/GenBank/DDBJ databases">
        <authorList>
            <person name="Wallberg A."/>
        </authorList>
    </citation>
    <scope>NUCLEOTIDE SEQUENCE [LARGE SCALE GENOMIC DNA]</scope>
</reference>
<keyword evidence="4" id="KW-1185">Reference proteome</keyword>
<dbReference type="EMBL" id="CAXKWB010003833">
    <property type="protein sequence ID" value="CAL4070581.1"/>
    <property type="molecule type" value="Genomic_DNA"/>
</dbReference>
<evidence type="ECO:0008006" key="5">
    <source>
        <dbReference type="Google" id="ProtNLM"/>
    </source>
</evidence>
<organism evidence="3 4">
    <name type="scientific">Meganyctiphanes norvegica</name>
    <name type="common">Northern krill</name>
    <name type="synonym">Thysanopoda norvegica</name>
    <dbReference type="NCBI Taxonomy" id="48144"/>
    <lineage>
        <taxon>Eukaryota</taxon>
        <taxon>Metazoa</taxon>
        <taxon>Ecdysozoa</taxon>
        <taxon>Arthropoda</taxon>
        <taxon>Crustacea</taxon>
        <taxon>Multicrustacea</taxon>
        <taxon>Malacostraca</taxon>
        <taxon>Eumalacostraca</taxon>
        <taxon>Eucarida</taxon>
        <taxon>Euphausiacea</taxon>
        <taxon>Euphausiidae</taxon>
        <taxon>Meganyctiphanes</taxon>
    </lineage>
</organism>
<dbReference type="InterPro" id="IPR001978">
    <property type="entry name" value="Troponin"/>
</dbReference>
<evidence type="ECO:0000256" key="2">
    <source>
        <dbReference type="SAM" id="MobiDB-lite"/>
    </source>
</evidence>
<dbReference type="Proteomes" id="UP001497623">
    <property type="component" value="Unassembled WGS sequence"/>
</dbReference>
<name>A0AAV2Q462_MEGNR</name>
<dbReference type="AlphaFoldDB" id="A0AAV2Q462"/>
<dbReference type="InterPro" id="IPR038077">
    <property type="entry name" value="Troponin_sf"/>
</dbReference>
<feature type="compositionally biased region" description="Basic and acidic residues" evidence="2">
    <location>
        <begin position="1"/>
        <end position="19"/>
    </location>
</feature>
<dbReference type="GO" id="GO:0006936">
    <property type="term" value="P:muscle contraction"/>
    <property type="evidence" value="ECO:0007669"/>
    <property type="project" value="TreeGrafter"/>
</dbReference>